<comment type="subcellular location">
    <subcellularLocation>
        <location evidence="7">Cytoplasm</location>
    </subcellularLocation>
</comment>
<dbReference type="NCBIfam" id="TIGR00126">
    <property type="entry name" value="deoC"/>
    <property type="match status" value="1"/>
</dbReference>
<dbReference type="CDD" id="cd00959">
    <property type="entry name" value="DeoC"/>
    <property type="match status" value="1"/>
</dbReference>
<organism evidence="8 9">
    <name type="scientific">Paenibacillus alvei</name>
    <name type="common">Bacillus alvei</name>
    <dbReference type="NCBI Taxonomy" id="44250"/>
    <lineage>
        <taxon>Bacteria</taxon>
        <taxon>Bacillati</taxon>
        <taxon>Bacillota</taxon>
        <taxon>Bacilli</taxon>
        <taxon>Bacillales</taxon>
        <taxon>Paenibacillaceae</taxon>
        <taxon>Paenibacillus</taxon>
    </lineage>
</organism>
<dbReference type="FunFam" id="3.20.20.70:FF:000044">
    <property type="entry name" value="Deoxyribose-phosphate aldolase"/>
    <property type="match status" value="1"/>
</dbReference>
<dbReference type="InterPro" id="IPR002915">
    <property type="entry name" value="DeoC/FbaB/LacD_aldolase"/>
</dbReference>
<feature type="active site" description="Proton donor/acceptor" evidence="7">
    <location>
        <position position="185"/>
    </location>
</feature>
<reference evidence="8 9" key="1">
    <citation type="submission" date="2020-05" db="EMBL/GenBank/DDBJ databases">
        <title>Whole genome sequencing and identification of novel metabolites from Paenibacillus alvei strain JR949.</title>
        <authorList>
            <person name="Rajendhran J."/>
            <person name="Sree Pranav P."/>
            <person name="Mahalakshmi B."/>
            <person name="Karthikeyan R."/>
        </authorList>
    </citation>
    <scope>NUCLEOTIDE SEQUENCE [LARGE SCALE GENOMIC DNA]</scope>
    <source>
        <strain evidence="8 9">JR949</strain>
    </source>
</reference>
<comment type="function">
    <text evidence="6 7">Catalyzes a reversible aldol reaction between acetaldehyde and D-glyceraldehyde 3-phosphate to generate 2-deoxy-D-ribose 5-phosphate.</text>
</comment>
<comment type="caution">
    <text evidence="8">The sequence shown here is derived from an EMBL/GenBank/DDBJ whole genome shotgun (WGS) entry which is preliminary data.</text>
</comment>
<name>A0AAP6ZXM6_PAEAL</name>
<evidence type="ECO:0000256" key="7">
    <source>
        <dbReference type="HAMAP-Rule" id="MF_00114"/>
    </source>
</evidence>
<dbReference type="PIRSF" id="PIRSF001357">
    <property type="entry name" value="DeoC"/>
    <property type="match status" value="1"/>
</dbReference>
<keyword evidence="4 7" id="KW-0704">Schiff base</keyword>
<comment type="similarity">
    <text evidence="1 7">Belongs to the DeoC/FbaB aldolase family. DeoC type 1 subfamily.</text>
</comment>
<evidence type="ECO:0000313" key="9">
    <source>
        <dbReference type="Proteomes" id="UP000552038"/>
    </source>
</evidence>
<evidence type="ECO:0000256" key="5">
    <source>
        <dbReference type="ARBA" id="ARBA00048791"/>
    </source>
</evidence>
<dbReference type="GO" id="GO:0009264">
    <property type="term" value="P:deoxyribonucleotide catabolic process"/>
    <property type="evidence" value="ECO:0007669"/>
    <property type="project" value="UniProtKB-UniRule"/>
</dbReference>
<evidence type="ECO:0000256" key="2">
    <source>
        <dbReference type="ARBA" id="ARBA00022490"/>
    </source>
</evidence>
<dbReference type="GO" id="GO:0016052">
    <property type="term" value="P:carbohydrate catabolic process"/>
    <property type="evidence" value="ECO:0007669"/>
    <property type="project" value="TreeGrafter"/>
</dbReference>
<dbReference type="InterPro" id="IPR028581">
    <property type="entry name" value="DeoC_typeI"/>
</dbReference>
<gene>
    <name evidence="7 8" type="primary">deoC</name>
    <name evidence="8" type="ORF">HMI46_04185</name>
</gene>
<dbReference type="GO" id="GO:0006018">
    <property type="term" value="P:2-deoxyribose 1-phosphate catabolic process"/>
    <property type="evidence" value="ECO:0007669"/>
    <property type="project" value="UniProtKB-UniRule"/>
</dbReference>
<accession>A0AAP6ZXM6</accession>
<dbReference type="GO" id="GO:0005737">
    <property type="term" value="C:cytoplasm"/>
    <property type="evidence" value="ECO:0007669"/>
    <property type="project" value="UniProtKB-SubCell"/>
</dbReference>
<dbReference type="Pfam" id="PF01791">
    <property type="entry name" value="DeoC"/>
    <property type="match status" value="1"/>
</dbReference>
<dbReference type="EMBL" id="JABFOR010000003">
    <property type="protein sequence ID" value="NOJ69751.1"/>
    <property type="molecule type" value="Genomic_DNA"/>
</dbReference>
<comment type="catalytic activity">
    <reaction evidence="5 7">
        <text>2-deoxy-D-ribose 5-phosphate = D-glyceraldehyde 3-phosphate + acetaldehyde</text>
        <dbReference type="Rhea" id="RHEA:12821"/>
        <dbReference type="ChEBI" id="CHEBI:15343"/>
        <dbReference type="ChEBI" id="CHEBI:59776"/>
        <dbReference type="ChEBI" id="CHEBI:62877"/>
        <dbReference type="EC" id="4.1.2.4"/>
    </reaction>
</comment>
<evidence type="ECO:0000256" key="3">
    <source>
        <dbReference type="ARBA" id="ARBA00023239"/>
    </source>
</evidence>
<sequence>MTDQLQLAPYIDHTLLKPEAALRDIEKLCSEASRYHFYSVCVNGFWVSACRELLNGTGVHVAAVCGFPLGATASQAKAFEAARAVEDGAAEIDMVLQIGSLLRGDVKAVEQDIAQVVRMVEGRAIVKVILETGILNTEQKIAACKASEAAGAHFVKTSTGFGKGGATLEDIRLLRAHVSSRLGVKASGGIRDTASALAMIKAGATRIGTSSGIAIINGFGSIPASSTKAGPAGSSQY</sequence>
<keyword evidence="2 7" id="KW-0963">Cytoplasm</keyword>
<protein>
    <recommendedName>
        <fullName evidence="7">Deoxyribose-phosphate aldolase</fullName>
        <shortName evidence="7">DERA</shortName>
        <ecNumber evidence="7">4.1.2.4</ecNumber>
    </recommendedName>
    <alternativeName>
        <fullName evidence="7">2-deoxy-D-ribose 5-phosphate aldolase</fullName>
    </alternativeName>
    <alternativeName>
        <fullName evidence="7">Phosphodeoxyriboaldolase</fullName>
        <shortName evidence="7">Deoxyriboaldolase</shortName>
    </alternativeName>
</protein>
<dbReference type="EC" id="4.1.2.4" evidence="7"/>
<dbReference type="PANTHER" id="PTHR10889:SF1">
    <property type="entry name" value="DEOXYRIBOSE-PHOSPHATE ALDOLASE"/>
    <property type="match status" value="1"/>
</dbReference>
<evidence type="ECO:0000256" key="4">
    <source>
        <dbReference type="ARBA" id="ARBA00023270"/>
    </source>
</evidence>
<dbReference type="PANTHER" id="PTHR10889">
    <property type="entry name" value="DEOXYRIBOSE-PHOSPHATE ALDOLASE"/>
    <property type="match status" value="1"/>
</dbReference>
<dbReference type="AlphaFoldDB" id="A0AAP6ZXM6"/>
<evidence type="ECO:0000256" key="1">
    <source>
        <dbReference type="ARBA" id="ARBA00010936"/>
    </source>
</evidence>
<feature type="active site" description="Schiff-base intermediate with acetaldehyde" evidence="7">
    <location>
        <position position="156"/>
    </location>
</feature>
<feature type="active site" description="Proton donor/acceptor" evidence="7">
    <location>
        <position position="93"/>
    </location>
</feature>
<comment type="pathway">
    <text evidence="7">Carbohydrate degradation; 2-deoxy-D-ribose 1-phosphate degradation; D-glyceraldehyde 3-phosphate and acetaldehyde from 2-deoxy-alpha-D-ribose 1-phosphate: step 2/2.</text>
</comment>
<dbReference type="RefSeq" id="WP_171415089.1">
    <property type="nucleotide sequence ID" value="NZ_JABFOR010000003.1"/>
</dbReference>
<dbReference type="Proteomes" id="UP000552038">
    <property type="component" value="Unassembled WGS sequence"/>
</dbReference>
<evidence type="ECO:0000313" key="8">
    <source>
        <dbReference type="EMBL" id="NOJ69751.1"/>
    </source>
</evidence>
<dbReference type="GO" id="GO:0004139">
    <property type="term" value="F:deoxyribose-phosphate aldolase activity"/>
    <property type="evidence" value="ECO:0007669"/>
    <property type="project" value="UniProtKB-UniRule"/>
</dbReference>
<dbReference type="InterPro" id="IPR013785">
    <property type="entry name" value="Aldolase_TIM"/>
</dbReference>
<dbReference type="Gene3D" id="3.20.20.70">
    <property type="entry name" value="Aldolase class I"/>
    <property type="match status" value="1"/>
</dbReference>
<dbReference type="HAMAP" id="MF_00114">
    <property type="entry name" value="DeoC_type1"/>
    <property type="match status" value="1"/>
</dbReference>
<dbReference type="SMART" id="SM01133">
    <property type="entry name" value="DeoC"/>
    <property type="match status" value="1"/>
</dbReference>
<dbReference type="InterPro" id="IPR011343">
    <property type="entry name" value="DeoC"/>
</dbReference>
<keyword evidence="3 7" id="KW-0456">Lyase</keyword>
<proteinExistence type="inferred from homology"/>
<dbReference type="SUPFAM" id="SSF51569">
    <property type="entry name" value="Aldolase"/>
    <property type="match status" value="1"/>
</dbReference>
<evidence type="ECO:0000256" key="6">
    <source>
        <dbReference type="ARBA" id="ARBA00056337"/>
    </source>
</evidence>